<evidence type="ECO:0000313" key="3">
    <source>
        <dbReference type="EMBL" id="GAH47358.1"/>
    </source>
</evidence>
<evidence type="ECO:0000259" key="2">
    <source>
        <dbReference type="Pfam" id="PF00149"/>
    </source>
</evidence>
<dbReference type="Gene3D" id="3.60.21.10">
    <property type="match status" value="1"/>
</dbReference>
<dbReference type="InterPro" id="IPR004843">
    <property type="entry name" value="Calcineurin-like_PHP"/>
</dbReference>
<feature type="domain" description="Calcineurin-like phosphoesterase" evidence="2">
    <location>
        <begin position="149"/>
        <end position="319"/>
    </location>
</feature>
<proteinExistence type="predicted"/>
<organism evidence="3">
    <name type="scientific">marine sediment metagenome</name>
    <dbReference type="NCBI Taxonomy" id="412755"/>
    <lineage>
        <taxon>unclassified sequences</taxon>
        <taxon>metagenomes</taxon>
        <taxon>ecological metagenomes</taxon>
    </lineage>
</organism>
<gene>
    <name evidence="3" type="ORF">S03H2_12764</name>
</gene>
<reference evidence="3" key="1">
    <citation type="journal article" date="2014" name="Front. Microbiol.">
        <title>High frequency of phylogenetically diverse reductive dehalogenase-homologous genes in deep subseafloor sedimentary metagenomes.</title>
        <authorList>
            <person name="Kawai M."/>
            <person name="Futagami T."/>
            <person name="Toyoda A."/>
            <person name="Takaki Y."/>
            <person name="Nishi S."/>
            <person name="Hori S."/>
            <person name="Arai W."/>
            <person name="Tsubouchi T."/>
            <person name="Morono Y."/>
            <person name="Uchiyama I."/>
            <person name="Ito T."/>
            <person name="Fujiyama A."/>
            <person name="Inagaki F."/>
            <person name="Takami H."/>
        </authorList>
    </citation>
    <scope>NUCLEOTIDE SEQUENCE</scope>
    <source>
        <strain evidence="3">Expedition CK06-06</strain>
    </source>
</reference>
<dbReference type="PANTHER" id="PTHR22953">
    <property type="entry name" value="ACID PHOSPHATASE RELATED"/>
    <property type="match status" value="1"/>
</dbReference>
<name>X1HPY2_9ZZZZ</name>
<sequence>SGISAKAVHPGKNRITLAYAVDNSRGGKPLNLDVPQVSLLGLLEHHLAFSTHPILGATGEKFLTLACRTNMAAKVTLTVTDSKGKQHRKSGAAGLVHRFRIDGLAGGWKQYTVQAERGPYRIMLGGAAGQPGKGFRFVALGASCAAPEQWKRTADAVAGVGPRLVLHTGDFVTDGRSESQWEQQCLAPARNLLSGIPTYAVPGDQETGVPFVFEMLQTPTPGGRGGNWAQTIGSMLLIGIDAAADFCADGKNAAWLEKQLKAAQAAKTKFIFLAGHYPPWSSSGGEQIARDARRARQAREVIMPLLKEYGAAAMIAGHDRCYERSEPPGGVTLITTGGAGAAGGAKGADAARRNPYSKAFHAGGHFCMFHISGDGELCTMRAVGMDGKVVDTKSWRSLGRSAVIRRPVK</sequence>
<comment type="caution">
    <text evidence="3">The sequence shown here is derived from an EMBL/GenBank/DDBJ whole genome shotgun (WGS) entry which is preliminary data.</text>
</comment>
<dbReference type="PANTHER" id="PTHR22953:SF153">
    <property type="entry name" value="PURPLE ACID PHOSPHATASE"/>
    <property type="match status" value="1"/>
</dbReference>
<protein>
    <recommendedName>
        <fullName evidence="2">Calcineurin-like phosphoesterase domain-containing protein</fullName>
    </recommendedName>
</protein>
<dbReference type="InterPro" id="IPR039331">
    <property type="entry name" value="PAPs-like"/>
</dbReference>
<keyword evidence="1" id="KW-0732">Signal</keyword>
<dbReference type="InterPro" id="IPR029052">
    <property type="entry name" value="Metallo-depent_PP-like"/>
</dbReference>
<evidence type="ECO:0000256" key="1">
    <source>
        <dbReference type="ARBA" id="ARBA00022729"/>
    </source>
</evidence>
<feature type="non-terminal residue" evidence="3">
    <location>
        <position position="1"/>
    </location>
</feature>
<dbReference type="EMBL" id="BARU01006487">
    <property type="protein sequence ID" value="GAH47358.1"/>
    <property type="molecule type" value="Genomic_DNA"/>
</dbReference>
<dbReference type="GO" id="GO:0003993">
    <property type="term" value="F:acid phosphatase activity"/>
    <property type="evidence" value="ECO:0007669"/>
    <property type="project" value="InterPro"/>
</dbReference>
<dbReference type="Pfam" id="PF00149">
    <property type="entry name" value="Metallophos"/>
    <property type="match status" value="1"/>
</dbReference>
<dbReference type="SUPFAM" id="SSF56300">
    <property type="entry name" value="Metallo-dependent phosphatases"/>
    <property type="match status" value="1"/>
</dbReference>
<accession>X1HPY2</accession>
<dbReference type="AlphaFoldDB" id="X1HPY2"/>